<keyword evidence="3" id="KW-1185">Reference proteome</keyword>
<sequence>MVGSGYEEALPMDEKPPYPRKTNLVVASPPKRSVITKPTYDRQQPLNFMIGGVVNSSMACGSAVEDGLLRLPGNGDKSSIAAARTMSCGGDDHGGTHEDDQSIEDLAMKGRLPSGDVNQQQNICTTSLDVAAAIVVSMPNNSLEDCGDNHGGSHEDRKSVSDLVVEQMLDTAPASVLAQ</sequence>
<evidence type="ECO:0000313" key="2">
    <source>
        <dbReference type="EMBL" id="ERM97445.1"/>
    </source>
</evidence>
<dbReference type="Gramene" id="ERM97445">
    <property type="protein sequence ID" value="ERM97445"/>
    <property type="gene ID" value="AMTR_s00124p00083680"/>
</dbReference>
<feature type="region of interest" description="Disordered" evidence="1">
    <location>
        <begin position="1"/>
        <end position="22"/>
    </location>
</feature>
<dbReference type="HOGENOM" id="CLU_1505469_0_0_1"/>
<evidence type="ECO:0000313" key="3">
    <source>
        <dbReference type="Proteomes" id="UP000017836"/>
    </source>
</evidence>
<name>W1NR37_AMBTC</name>
<dbReference type="AlphaFoldDB" id="W1NR37"/>
<reference evidence="3" key="1">
    <citation type="journal article" date="2013" name="Science">
        <title>The Amborella genome and the evolution of flowering plants.</title>
        <authorList>
            <consortium name="Amborella Genome Project"/>
        </authorList>
    </citation>
    <scope>NUCLEOTIDE SEQUENCE [LARGE SCALE GENOMIC DNA]</scope>
</reference>
<evidence type="ECO:0000256" key="1">
    <source>
        <dbReference type="SAM" id="MobiDB-lite"/>
    </source>
</evidence>
<proteinExistence type="predicted"/>
<gene>
    <name evidence="2" type="ORF">AMTR_s00124p00083680</name>
</gene>
<dbReference type="Proteomes" id="UP000017836">
    <property type="component" value="Unassembled WGS sequence"/>
</dbReference>
<accession>W1NR37</accession>
<organism evidence="2 3">
    <name type="scientific">Amborella trichopoda</name>
    <dbReference type="NCBI Taxonomy" id="13333"/>
    <lineage>
        <taxon>Eukaryota</taxon>
        <taxon>Viridiplantae</taxon>
        <taxon>Streptophyta</taxon>
        <taxon>Embryophyta</taxon>
        <taxon>Tracheophyta</taxon>
        <taxon>Spermatophyta</taxon>
        <taxon>Magnoliopsida</taxon>
        <taxon>Amborellales</taxon>
        <taxon>Amborellaceae</taxon>
        <taxon>Amborella</taxon>
    </lineage>
</organism>
<protein>
    <submittedName>
        <fullName evidence="2">Uncharacterized protein</fullName>
    </submittedName>
</protein>
<dbReference type="EMBL" id="KI396338">
    <property type="protein sequence ID" value="ERM97445.1"/>
    <property type="molecule type" value="Genomic_DNA"/>
</dbReference>